<accession>A0A515EQ09</accession>
<feature type="domain" description="Response regulatory" evidence="2">
    <location>
        <begin position="5"/>
        <end position="127"/>
    </location>
</feature>
<dbReference type="PANTHER" id="PTHR33121:SF71">
    <property type="entry name" value="OXYGEN SENSOR PROTEIN DOSP"/>
    <property type="match status" value="1"/>
</dbReference>
<evidence type="ECO:0000256" key="1">
    <source>
        <dbReference type="PROSITE-ProRule" id="PRU00169"/>
    </source>
</evidence>
<keyword evidence="5" id="KW-1185">Reference proteome</keyword>
<feature type="domain" description="EAL" evidence="3">
    <location>
        <begin position="140"/>
        <end position="390"/>
    </location>
</feature>
<dbReference type="SMART" id="SM00448">
    <property type="entry name" value="REC"/>
    <property type="match status" value="1"/>
</dbReference>
<dbReference type="CDD" id="cd01948">
    <property type="entry name" value="EAL"/>
    <property type="match status" value="1"/>
</dbReference>
<dbReference type="EMBL" id="CP036282">
    <property type="protein sequence ID" value="QDL54761.1"/>
    <property type="molecule type" value="Genomic_DNA"/>
</dbReference>
<evidence type="ECO:0000259" key="2">
    <source>
        <dbReference type="PROSITE" id="PS50110"/>
    </source>
</evidence>
<dbReference type="SUPFAM" id="SSF52172">
    <property type="entry name" value="CheY-like"/>
    <property type="match status" value="1"/>
</dbReference>
<dbReference type="InterPro" id="IPR001789">
    <property type="entry name" value="Sig_transdc_resp-reg_receiver"/>
</dbReference>
<name>A0A515EQ09_9BURK</name>
<organism evidence="4 5">
    <name type="scientific">Rhodoferax aquaticus</name>
    <dbReference type="NCBI Taxonomy" id="2527691"/>
    <lineage>
        <taxon>Bacteria</taxon>
        <taxon>Pseudomonadati</taxon>
        <taxon>Pseudomonadota</taxon>
        <taxon>Betaproteobacteria</taxon>
        <taxon>Burkholderiales</taxon>
        <taxon>Comamonadaceae</taxon>
        <taxon>Rhodoferax</taxon>
    </lineage>
</organism>
<dbReference type="Proteomes" id="UP000317365">
    <property type="component" value="Chromosome"/>
</dbReference>
<reference evidence="5" key="1">
    <citation type="submission" date="2019-02" db="EMBL/GenBank/DDBJ databases">
        <title>Complete genome sequence of Rhodoferax sp. Gr-4.</title>
        <authorList>
            <person name="Jin L."/>
        </authorList>
    </citation>
    <scope>NUCLEOTIDE SEQUENCE [LARGE SCALE GENOMIC DNA]</scope>
    <source>
        <strain evidence="5">Gr-4</strain>
    </source>
</reference>
<dbReference type="SUPFAM" id="SSF141868">
    <property type="entry name" value="EAL domain-like"/>
    <property type="match status" value="1"/>
</dbReference>
<dbReference type="Pfam" id="PF00072">
    <property type="entry name" value="Response_reg"/>
    <property type="match status" value="1"/>
</dbReference>
<dbReference type="InterPro" id="IPR001633">
    <property type="entry name" value="EAL_dom"/>
</dbReference>
<dbReference type="AlphaFoldDB" id="A0A515EQ09"/>
<dbReference type="InterPro" id="IPR050706">
    <property type="entry name" value="Cyclic-di-GMP_PDE-like"/>
</dbReference>
<gene>
    <name evidence="4" type="ORF">EXZ61_11590</name>
</gene>
<proteinExistence type="predicted"/>
<dbReference type="Gene3D" id="3.20.20.450">
    <property type="entry name" value="EAL domain"/>
    <property type="match status" value="1"/>
</dbReference>
<dbReference type="PROSITE" id="PS50883">
    <property type="entry name" value="EAL"/>
    <property type="match status" value="1"/>
</dbReference>
<dbReference type="Gene3D" id="3.40.50.2300">
    <property type="match status" value="1"/>
</dbReference>
<dbReference type="PANTHER" id="PTHR33121">
    <property type="entry name" value="CYCLIC DI-GMP PHOSPHODIESTERASE PDEF"/>
    <property type="match status" value="1"/>
</dbReference>
<sequence length="391" mass="42073">MPNPTILLVDDDALQLSLVEMQLHNLNYTQVVLAQSGVEALAAFERLGGRIDIIVSDLFMPDMDGLVLMRHLAQRGFCGSFILLSSSTPEILTSGAGLAQAHGLDLLGVLSKPCAPEQLGTMLGARKPRKEGSGVHPKLPSLTLPALTQALSNQELVPWYQPKTDIHTGKASSVEALARWPLTSIGPGTFVPAMEACGLSDELFFAMARAVVQDLVVWRRQGVAVKVAINLSMDTALNLAMPEQLLALVLNAGLKPADLIIEVTESQLMVQRKLALETLTRLSMMGFILSIDDFGTGFSSLVQLLDLPFKELKIDSSFVQRALSESKAEAILRLAIAAGASLDMHVVAEGVETTAQLAFIRECGGSIAQGYHFAHPMPFDACTTWLQQYGA</sequence>
<dbReference type="SMART" id="SM00052">
    <property type="entry name" value="EAL"/>
    <property type="match status" value="1"/>
</dbReference>
<dbReference type="KEGG" id="rhg:EXZ61_11590"/>
<evidence type="ECO:0000313" key="4">
    <source>
        <dbReference type="EMBL" id="QDL54761.1"/>
    </source>
</evidence>
<dbReference type="PROSITE" id="PS50110">
    <property type="entry name" value="RESPONSE_REGULATORY"/>
    <property type="match status" value="1"/>
</dbReference>
<reference evidence="5" key="2">
    <citation type="journal article" date="2020" name="Int. J. Syst. Evol. Microbiol.">
        <title>Genomic insights into a novel species Rhodoferax aquaticus sp. nov., isolated from freshwater.</title>
        <authorList>
            <person name="Li T."/>
            <person name="Zhuo Y."/>
            <person name="Jin C.Z."/>
            <person name="Wu X."/>
            <person name="Ko S.R."/>
            <person name="Jin F.J."/>
            <person name="Ahn C.Y."/>
            <person name="Oh H.M."/>
            <person name="Lee H.G."/>
            <person name="Jin L."/>
        </authorList>
    </citation>
    <scope>NUCLEOTIDE SEQUENCE [LARGE SCALE GENOMIC DNA]</scope>
    <source>
        <strain evidence="5">Gr-4</strain>
    </source>
</reference>
<feature type="modified residue" description="4-aspartylphosphate" evidence="1">
    <location>
        <position position="57"/>
    </location>
</feature>
<keyword evidence="1" id="KW-0597">Phosphoprotein</keyword>
<dbReference type="InterPro" id="IPR035919">
    <property type="entry name" value="EAL_sf"/>
</dbReference>
<dbReference type="InterPro" id="IPR011006">
    <property type="entry name" value="CheY-like_superfamily"/>
</dbReference>
<dbReference type="GO" id="GO:0000160">
    <property type="term" value="P:phosphorelay signal transduction system"/>
    <property type="evidence" value="ECO:0007669"/>
    <property type="project" value="InterPro"/>
</dbReference>
<protein>
    <submittedName>
        <fullName evidence="4">EAL domain-containing protein</fullName>
    </submittedName>
</protein>
<evidence type="ECO:0000259" key="3">
    <source>
        <dbReference type="PROSITE" id="PS50883"/>
    </source>
</evidence>
<dbReference type="Pfam" id="PF00563">
    <property type="entry name" value="EAL"/>
    <property type="match status" value="1"/>
</dbReference>
<evidence type="ECO:0000313" key="5">
    <source>
        <dbReference type="Proteomes" id="UP000317365"/>
    </source>
</evidence>
<dbReference type="RefSeq" id="WP_142811920.1">
    <property type="nucleotide sequence ID" value="NZ_CP036282.1"/>
</dbReference>
<dbReference type="GO" id="GO:0071111">
    <property type="term" value="F:cyclic-guanylate-specific phosphodiesterase activity"/>
    <property type="evidence" value="ECO:0007669"/>
    <property type="project" value="InterPro"/>
</dbReference>